<proteinExistence type="predicted"/>
<reference evidence="2" key="1">
    <citation type="submission" date="2016-10" db="EMBL/GenBank/DDBJ databases">
        <authorList>
            <person name="Varghese N."/>
            <person name="Submissions S."/>
        </authorList>
    </citation>
    <scope>NUCLEOTIDE SEQUENCE [LARGE SCALE GENOMIC DNA]</scope>
    <source>
        <strain evidence="2">CGMCC 4.3525</strain>
    </source>
</reference>
<name>A0A1H9TBM8_9PSEU</name>
<dbReference type="OrthoDB" id="2988179at2"/>
<organism evidence="1 2">
    <name type="scientific">Lentzea xinjiangensis</name>
    <dbReference type="NCBI Taxonomy" id="402600"/>
    <lineage>
        <taxon>Bacteria</taxon>
        <taxon>Bacillati</taxon>
        <taxon>Actinomycetota</taxon>
        <taxon>Actinomycetes</taxon>
        <taxon>Pseudonocardiales</taxon>
        <taxon>Pseudonocardiaceae</taxon>
        <taxon>Lentzea</taxon>
    </lineage>
</organism>
<accession>A0A1H9TBM8</accession>
<dbReference type="AlphaFoldDB" id="A0A1H9TBM8"/>
<evidence type="ECO:0000313" key="1">
    <source>
        <dbReference type="EMBL" id="SER94526.1"/>
    </source>
</evidence>
<protein>
    <recommendedName>
        <fullName evidence="3">T6SS immunity protein Tdi1 C-terminal domain-containing protein</fullName>
    </recommendedName>
</protein>
<dbReference type="RefSeq" id="WP_089957254.1">
    <property type="nucleotide sequence ID" value="NZ_FOFR01000018.1"/>
</dbReference>
<gene>
    <name evidence="1" type="ORF">SAMN05216188_11813</name>
</gene>
<dbReference type="STRING" id="402600.SAMN05216188_11813"/>
<evidence type="ECO:0008006" key="3">
    <source>
        <dbReference type="Google" id="ProtNLM"/>
    </source>
</evidence>
<evidence type="ECO:0000313" key="2">
    <source>
        <dbReference type="Proteomes" id="UP000199352"/>
    </source>
</evidence>
<dbReference type="Proteomes" id="UP000199352">
    <property type="component" value="Unassembled WGS sequence"/>
</dbReference>
<keyword evidence="2" id="KW-1185">Reference proteome</keyword>
<sequence length="150" mass="16560">MNLHRHDAASAAAALTMVREMFPELDDVTFAAVDWLGRQYLETDGVLAVFDPGSAEVRPHYHPTVDEALAAAPDELLRTDLLAEWRARHPEPLAAGWCAGYRQPLFLGGEDSADNLEAVDLAAYWSTRGRTWLRVKDLPPDRRIGGVIPG</sequence>
<dbReference type="EMBL" id="FOFR01000018">
    <property type="protein sequence ID" value="SER94526.1"/>
    <property type="molecule type" value="Genomic_DNA"/>
</dbReference>